<keyword evidence="1" id="KW-0472">Membrane</keyword>
<dbReference type="Proteomes" id="UP000181686">
    <property type="component" value="Unassembled WGS sequence"/>
</dbReference>
<protein>
    <submittedName>
        <fullName evidence="2">Uncharacterized protein</fullName>
    </submittedName>
</protein>
<evidence type="ECO:0000313" key="3">
    <source>
        <dbReference type="Proteomes" id="UP000181686"/>
    </source>
</evidence>
<feature type="transmembrane region" description="Helical" evidence="1">
    <location>
        <begin position="28"/>
        <end position="49"/>
    </location>
</feature>
<reference evidence="2 3" key="1">
    <citation type="submission" date="2016-08" db="EMBL/GenBank/DDBJ databases">
        <title>Draft genome sequence of the type strain of Pseudomonas extremorientalis LMG 19695T isolated from drinking water reservoir.</title>
        <authorList>
            <person name="Tambong J.T."/>
        </authorList>
    </citation>
    <scope>NUCLEOTIDE SEQUENCE [LARGE SCALE GENOMIC DNA]</scope>
    <source>
        <strain evidence="2 3">LMG 19695</strain>
    </source>
</reference>
<sequence>MLDDYVVGIIQRKKGMTQNQQRVMDRSLALLLFAVVFVVVSIIVAVVLYRYRFSGTLAVTSVEWANFGGYIGGVFGPLVSFVTLLAVLKTVYMQRELLDVQKHEFNQLLKFQRLDSLKQDEQLALAKSEANRAKVLAYQTSILNLIESYSNEFRLDANEMFAAAEKASSGQLSILEGINAESKYRHRCDKSREVVAALKLLALDLSVAEFSDVSEVRDKFAPRLMQILSDGEIMN</sequence>
<proteinExistence type="predicted"/>
<gene>
    <name evidence="2" type="ORF">BFN10_24435</name>
</gene>
<dbReference type="EMBL" id="MDGK01000058">
    <property type="protein sequence ID" value="OIN05059.1"/>
    <property type="molecule type" value="Genomic_DNA"/>
</dbReference>
<name>A0A1S2TAV9_9PSED</name>
<dbReference type="AlphaFoldDB" id="A0A1S2TAV9"/>
<accession>A0A1S2TAV9</accession>
<comment type="caution">
    <text evidence="2">The sequence shown here is derived from an EMBL/GenBank/DDBJ whole genome shotgun (WGS) entry which is preliminary data.</text>
</comment>
<evidence type="ECO:0000313" key="2">
    <source>
        <dbReference type="EMBL" id="OIN05059.1"/>
    </source>
</evidence>
<organism evidence="2 3">
    <name type="scientific">Pseudomonas extremorientalis</name>
    <dbReference type="NCBI Taxonomy" id="169669"/>
    <lineage>
        <taxon>Bacteria</taxon>
        <taxon>Pseudomonadati</taxon>
        <taxon>Pseudomonadota</taxon>
        <taxon>Gammaproteobacteria</taxon>
        <taxon>Pseudomonadales</taxon>
        <taxon>Pseudomonadaceae</taxon>
        <taxon>Pseudomonas</taxon>
    </lineage>
</organism>
<evidence type="ECO:0000256" key="1">
    <source>
        <dbReference type="SAM" id="Phobius"/>
    </source>
</evidence>
<feature type="transmembrane region" description="Helical" evidence="1">
    <location>
        <begin position="69"/>
        <end position="88"/>
    </location>
</feature>
<keyword evidence="1" id="KW-0812">Transmembrane</keyword>
<keyword evidence="1" id="KW-1133">Transmembrane helix</keyword>